<dbReference type="GO" id="GO:0008270">
    <property type="term" value="F:zinc ion binding"/>
    <property type="evidence" value="ECO:0007669"/>
    <property type="project" value="InterPro"/>
</dbReference>
<comment type="caution">
    <text evidence="3">The sequence shown here is derived from an EMBL/GenBank/DDBJ whole genome shotgun (WGS) entry which is preliminary data.</text>
</comment>
<feature type="compositionally biased region" description="Basic and acidic residues" evidence="2">
    <location>
        <begin position="236"/>
        <end position="252"/>
    </location>
</feature>
<dbReference type="Proteomes" id="UP000284842">
    <property type="component" value="Unassembled WGS sequence"/>
</dbReference>
<feature type="region of interest" description="Disordered" evidence="2">
    <location>
        <begin position="398"/>
        <end position="448"/>
    </location>
</feature>
<sequence length="854" mass="92675">MNFAPSEHDIDRLEKFCREFALGTSPPDDLSGDEVMAAIKAFSNNHHPDDPYPYSIQKFLDHPWLSRISAGIKLKLKAAKKQGRPGVVDATFRDAWAKEIQSYDALLTRKLSTKNADVKKGEKGLDINIAQGRETSRSEANLVEKTSRNTETGSEGRVGKVTGVGDIATSTMSVEDTDGGSVRKGKEVAGKLDGEEVTGKSRGKEVAGKLDGEEVTGKSKGKEVAGKLKGKEVTAKPKGKEVVGKLKGKEVDTGNEAVKSPENGSMAEGPRGGDANNILKVKLENLELMIPDRSSGDLSGSQYDSNDSDDDDSDDSDPETKGHSSSFKSTNHRSKKPRKIRKKPIAKNPPVPFPKPCFYCTNKKVACVEKVGQQGACYGCAKSHTLCEYSNSAEQKAAREKNREEKKRQKAEQAAAKALEKAEKAADKKIRAPKKSKPKGDPSSSSVVTVKVPRSTVASVEKLVRALETQVQSMQVQLDEANQTLDSRLKQVEKIVDGLEGWIEETDDLLDTLDEKLAQFKKTLFEVEDNLQALDDNYLVFAGAWKIVREFQQEVENALNVSHRDRMWLKDQVLKARQGASEPAPDVSKFYKLKMLSVLEVVDRDIDAIDEHTKMKHPKPTGASTKYIKTPVTPRDSGKLVSVAVAVAEDANTAPKSVVESSTYGQSDAADTTSLSPNAHQPLPLAPPVSSVQTQVDAHRPLPLAPPASSVHTQVEPLPLSVQTQVDAVTSNPDVVIDAEPAPETPRAVAAPSVSTTTPAIEIDGPGLTNSRSLSSPLSSLPGSPNPEVEDCEDQPLVPIRQKLRSNSHQPSLHSRVTQTTKLVSKTPTNNLKRAAETQPPQVPERRSKRKKQG</sequence>
<feature type="region of interest" description="Disordered" evidence="2">
    <location>
        <begin position="236"/>
        <end position="275"/>
    </location>
</feature>
<feature type="compositionally biased region" description="Polar residues" evidence="2">
    <location>
        <begin position="805"/>
        <end position="832"/>
    </location>
</feature>
<feature type="region of interest" description="Disordered" evidence="2">
    <location>
        <begin position="654"/>
        <end position="711"/>
    </location>
</feature>
<feature type="coiled-coil region" evidence="1">
    <location>
        <begin position="457"/>
        <end position="537"/>
    </location>
</feature>
<feature type="compositionally biased region" description="Basic and acidic residues" evidence="2">
    <location>
        <begin position="398"/>
        <end position="411"/>
    </location>
</feature>
<feature type="region of interest" description="Disordered" evidence="2">
    <location>
        <begin position="136"/>
        <end position="161"/>
    </location>
</feature>
<name>A0A409YHV9_9AGAR</name>
<dbReference type="AlphaFoldDB" id="A0A409YHV9"/>
<feature type="region of interest" description="Disordered" evidence="2">
    <location>
        <begin position="737"/>
        <end position="792"/>
    </location>
</feature>
<evidence type="ECO:0008006" key="5">
    <source>
        <dbReference type="Google" id="ProtNLM"/>
    </source>
</evidence>
<keyword evidence="4" id="KW-1185">Reference proteome</keyword>
<feature type="compositionally biased region" description="Basic and acidic residues" evidence="2">
    <location>
        <begin position="418"/>
        <end position="430"/>
    </location>
</feature>
<dbReference type="CDD" id="cd00067">
    <property type="entry name" value="GAL4"/>
    <property type="match status" value="1"/>
</dbReference>
<dbReference type="EMBL" id="NHTK01001160">
    <property type="protein sequence ID" value="PPR02580.1"/>
    <property type="molecule type" value="Genomic_DNA"/>
</dbReference>
<dbReference type="InterPro" id="IPR001138">
    <property type="entry name" value="Zn2Cys6_DnaBD"/>
</dbReference>
<evidence type="ECO:0000256" key="2">
    <source>
        <dbReference type="SAM" id="MobiDB-lite"/>
    </source>
</evidence>
<gene>
    <name evidence="3" type="ORF">CVT24_001930</name>
</gene>
<feature type="region of interest" description="Disordered" evidence="2">
    <location>
        <begin position="290"/>
        <end position="355"/>
    </location>
</feature>
<evidence type="ECO:0000256" key="1">
    <source>
        <dbReference type="SAM" id="Coils"/>
    </source>
</evidence>
<evidence type="ECO:0000313" key="3">
    <source>
        <dbReference type="EMBL" id="PPR02580.1"/>
    </source>
</evidence>
<dbReference type="InParanoid" id="A0A409YHV9"/>
<feature type="region of interest" description="Disordered" evidence="2">
    <location>
        <begin position="193"/>
        <end position="223"/>
    </location>
</feature>
<feature type="compositionally biased region" description="Polar residues" evidence="2">
    <location>
        <begin position="659"/>
        <end position="679"/>
    </location>
</feature>
<feature type="region of interest" description="Disordered" evidence="2">
    <location>
        <begin position="804"/>
        <end position="854"/>
    </location>
</feature>
<keyword evidence="1" id="KW-0175">Coiled coil</keyword>
<dbReference type="GO" id="GO:0000981">
    <property type="term" value="F:DNA-binding transcription factor activity, RNA polymerase II-specific"/>
    <property type="evidence" value="ECO:0007669"/>
    <property type="project" value="InterPro"/>
</dbReference>
<feature type="compositionally biased region" description="Low complexity" evidence="2">
    <location>
        <begin position="771"/>
        <end position="783"/>
    </location>
</feature>
<reference evidence="3 4" key="1">
    <citation type="journal article" date="2018" name="Evol. Lett.">
        <title>Horizontal gene cluster transfer increased hallucinogenic mushroom diversity.</title>
        <authorList>
            <person name="Reynolds H.T."/>
            <person name="Vijayakumar V."/>
            <person name="Gluck-Thaler E."/>
            <person name="Korotkin H.B."/>
            <person name="Matheny P.B."/>
            <person name="Slot J.C."/>
        </authorList>
    </citation>
    <scope>NUCLEOTIDE SEQUENCE [LARGE SCALE GENOMIC DNA]</scope>
    <source>
        <strain evidence="3 4">2629</strain>
    </source>
</reference>
<protein>
    <recommendedName>
        <fullName evidence="5">Zn(2)-C6 fungal-type domain-containing protein</fullName>
    </recommendedName>
</protein>
<evidence type="ECO:0000313" key="4">
    <source>
        <dbReference type="Proteomes" id="UP000284842"/>
    </source>
</evidence>
<proteinExistence type="predicted"/>
<organism evidence="3 4">
    <name type="scientific">Panaeolus cyanescens</name>
    <dbReference type="NCBI Taxonomy" id="181874"/>
    <lineage>
        <taxon>Eukaryota</taxon>
        <taxon>Fungi</taxon>
        <taxon>Dikarya</taxon>
        <taxon>Basidiomycota</taxon>
        <taxon>Agaricomycotina</taxon>
        <taxon>Agaricomycetes</taxon>
        <taxon>Agaricomycetidae</taxon>
        <taxon>Agaricales</taxon>
        <taxon>Agaricineae</taxon>
        <taxon>Galeropsidaceae</taxon>
        <taxon>Panaeolus</taxon>
    </lineage>
</organism>
<feature type="compositionally biased region" description="Basic residues" evidence="2">
    <location>
        <begin position="330"/>
        <end position="345"/>
    </location>
</feature>
<feature type="compositionally biased region" description="Acidic residues" evidence="2">
    <location>
        <begin position="306"/>
        <end position="317"/>
    </location>
</feature>
<accession>A0A409YHV9</accession>